<name>C9L7P1_BLAHA</name>
<keyword evidence="2" id="KW-1185">Reference proteome</keyword>
<accession>C9L7P1</accession>
<dbReference type="HOGENOM" id="CLU_2393931_0_0_9"/>
<organism evidence="1 2">
    <name type="scientific">Blautia hansenii DSM 20583</name>
    <dbReference type="NCBI Taxonomy" id="537007"/>
    <lineage>
        <taxon>Bacteria</taxon>
        <taxon>Bacillati</taxon>
        <taxon>Bacillota</taxon>
        <taxon>Clostridia</taxon>
        <taxon>Lachnospirales</taxon>
        <taxon>Lachnospiraceae</taxon>
        <taxon>Blautia</taxon>
    </lineage>
</organism>
<dbReference type="RefSeq" id="WP_003020500.1">
    <property type="nucleotide sequence ID" value="NZ_CP022413.2"/>
</dbReference>
<protein>
    <submittedName>
        <fullName evidence="1">Uncharacterized protein</fullName>
    </submittedName>
</protein>
<sequence length="93" mass="10571">MKRNNVMESYIIGIKNGKCVVATETEIINNALEQEKQGIEPHYVYQPNKEEKPIGNPGWLVWNSYSHGCGVVHRRDDGKMVIFTGLQGDFSYV</sequence>
<evidence type="ECO:0000313" key="1">
    <source>
        <dbReference type="EMBL" id="EEX21786.1"/>
    </source>
</evidence>
<dbReference type="STRING" id="537007.BLAHAN_05411"/>
<gene>
    <name evidence="1" type="ORF">BLAHAN_05411</name>
</gene>
<dbReference type="Proteomes" id="UP000003755">
    <property type="component" value="Unassembled WGS sequence"/>
</dbReference>
<dbReference type="AlphaFoldDB" id="C9L7P1"/>
<dbReference type="EMBL" id="ABYU02000016">
    <property type="protein sequence ID" value="EEX21786.1"/>
    <property type="molecule type" value="Genomic_DNA"/>
</dbReference>
<reference evidence="1" key="1">
    <citation type="submission" date="2009-09" db="EMBL/GenBank/DDBJ databases">
        <authorList>
            <person name="Weinstock G."/>
            <person name="Sodergren E."/>
            <person name="Clifton S."/>
            <person name="Fulton L."/>
            <person name="Fulton B."/>
            <person name="Courtney L."/>
            <person name="Fronick C."/>
            <person name="Harrison M."/>
            <person name="Strong C."/>
            <person name="Farmer C."/>
            <person name="Delahaunty K."/>
            <person name="Markovic C."/>
            <person name="Hall O."/>
            <person name="Minx P."/>
            <person name="Tomlinson C."/>
            <person name="Mitreva M."/>
            <person name="Nelson J."/>
            <person name="Hou S."/>
            <person name="Wollam A."/>
            <person name="Pepin K.H."/>
            <person name="Johnson M."/>
            <person name="Bhonagiri V."/>
            <person name="Nash W.E."/>
            <person name="Warren W."/>
            <person name="Chinwalla A."/>
            <person name="Mardis E.R."/>
            <person name="Wilson R.K."/>
        </authorList>
    </citation>
    <scope>NUCLEOTIDE SEQUENCE [LARGE SCALE GENOMIC DNA]</scope>
    <source>
        <strain evidence="1">DSM 20583</strain>
    </source>
</reference>
<proteinExistence type="predicted"/>
<evidence type="ECO:0000313" key="2">
    <source>
        <dbReference type="Proteomes" id="UP000003755"/>
    </source>
</evidence>
<comment type="caution">
    <text evidence="1">The sequence shown here is derived from an EMBL/GenBank/DDBJ whole genome shotgun (WGS) entry which is preliminary data.</text>
</comment>